<dbReference type="AlphaFoldDB" id="A0A4Z0BNL7"/>
<gene>
    <name evidence="5" type="ORF">EZ313_20945</name>
</gene>
<dbReference type="InterPro" id="IPR050832">
    <property type="entry name" value="Bact_Acetyltransf"/>
</dbReference>
<dbReference type="PANTHER" id="PTHR43877">
    <property type="entry name" value="AMINOALKYLPHOSPHONATE N-ACETYLTRANSFERASE-RELATED-RELATED"/>
    <property type="match status" value="1"/>
</dbReference>
<evidence type="ECO:0000256" key="2">
    <source>
        <dbReference type="ARBA" id="ARBA00022801"/>
    </source>
</evidence>
<dbReference type="NCBIfam" id="TIGR00051">
    <property type="entry name" value="YbgC/FadM family acyl-CoA thioesterase"/>
    <property type="match status" value="1"/>
</dbReference>
<dbReference type="CDD" id="cd04301">
    <property type="entry name" value="NAT_SF"/>
    <property type="match status" value="1"/>
</dbReference>
<dbReference type="OrthoDB" id="9796171at2"/>
<dbReference type="GO" id="GO:0016747">
    <property type="term" value="F:acyltransferase activity, transferring groups other than amino-acyl groups"/>
    <property type="evidence" value="ECO:0007669"/>
    <property type="project" value="InterPro"/>
</dbReference>
<dbReference type="InterPro" id="IPR029069">
    <property type="entry name" value="HotDog_dom_sf"/>
</dbReference>
<keyword evidence="3" id="KW-0012">Acyltransferase</keyword>
<name>A0A4Z0BNL7_9BURK</name>
<dbReference type="EC" id="3.1.2.-" evidence="5"/>
<dbReference type="PROSITE" id="PS51186">
    <property type="entry name" value="GNAT"/>
    <property type="match status" value="1"/>
</dbReference>
<comment type="caution">
    <text evidence="5">The sequence shown here is derived from an EMBL/GenBank/DDBJ whole genome shotgun (WGS) entry which is preliminary data.</text>
</comment>
<dbReference type="RefSeq" id="WP_135265241.1">
    <property type="nucleotide sequence ID" value="NZ_SMLM01000003.1"/>
</dbReference>
<dbReference type="Gene3D" id="3.10.129.10">
    <property type="entry name" value="Hotdog Thioesterase"/>
    <property type="match status" value="1"/>
</dbReference>
<dbReference type="SUPFAM" id="SSF55729">
    <property type="entry name" value="Acyl-CoA N-acyltransferases (Nat)"/>
    <property type="match status" value="1"/>
</dbReference>
<protein>
    <submittedName>
        <fullName evidence="5">YbgC/FadM family acyl-CoA thioesterase</fullName>
        <ecNumber evidence="5">3.1.2.-</ecNumber>
    </submittedName>
</protein>
<evidence type="ECO:0000313" key="5">
    <source>
        <dbReference type="EMBL" id="TFZ00903.1"/>
    </source>
</evidence>
<dbReference type="Pfam" id="PF13279">
    <property type="entry name" value="4HBT_2"/>
    <property type="match status" value="1"/>
</dbReference>
<dbReference type="CDD" id="cd00586">
    <property type="entry name" value="4HBT"/>
    <property type="match status" value="1"/>
</dbReference>
<accession>A0A4Z0BNL7</accession>
<reference evidence="5 6" key="1">
    <citation type="submission" date="2019-03" db="EMBL/GenBank/DDBJ databases">
        <title>Ramlibacter henchirensis DSM 14656, whole genome shotgun sequence.</title>
        <authorList>
            <person name="Zhang X."/>
            <person name="Feng G."/>
            <person name="Zhu H."/>
        </authorList>
    </citation>
    <scope>NUCLEOTIDE SEQUENCE [LARGE SCALE GENOMIC DNA]</scope>
    <source>
        <strain evidence="5 6">DSM 14656</strain>
    </source>
</reference>
<evidence type="ECO:0000313" key="6">
    <source>
        <dbReference type="Proteomes" id="UP000298180"/>
    </source>
</evidence>
<evidence type="ECO:0000256" key="1">
    <source>
        <dbReference type="ARBA" id="ARBA00022679"/>
    </source>
</evidence>
<dbReference type="EMBL" id="SMLM01000003">
    <property type="protein sequence ID" value="TFZ00903.1"/>
    <property type="molecule type" value="Genomic_DNA"/>
</dbReference>
<sequence>MKRNEFRFFHRLRVRWAEVDMQKIVFNAHYLMYFDTAVADYWRALALPYEEAMHQLDGDLYVKKATVEFNASARMDDMLDVGLRCGRIGNSSMAFQGAIFRGEQLLITCELVYVFADPATQTSRPVPQALRAILTGFEAGEPVVEVRTGRWADLGKDASAIRTSVFVEEQRIPAEMEWDEADEDAVHAVAYNRLGQPVATGRLLQARPGEAKVGRMAVHQVLRGSGLGRQVLQALSDAAAAHGDTRVVLHAQRTAEDFYRRLGFQPQGEPFDEAGIPHIEMSAPLPLQAR</sequence>
<keyword evidence="1" id="KW-0808">Transferase</keyword>
<dbReference type="Pfam" id="PF13673">
    <property type="entry name" value="Acetyltransf_10"/>
    <property type="match status" value="1"/>
</dbReference>
<keyword evidence="2 5" id="KW-0378">Hydrolase</keyword>
<evidence type="ECO:0000259" key="4">
    <source>
        <dbReference type="PROSITE" id="PS51186"/>
    </source>
</evidence>
<dbReference type="SUPFAM" id="SSF54637">
    <property type="entry name" value="Thioesterase/thiol ester dehydrase-isomerase"/>
    <property type="match status" value="1"/>
</dbReference>
<dbReference type="Gene3D" id="3.40.630.30">
    <property type="match status" value="1"/>
</dbReference>
<dbReference type="InterPro" id="IPR016181">
    <property type="entry name" value="Acyl_CoA_acyltransferase"/>
</dbReference>
<dbReference type="Proteomes" id="UP000298180">
    <property type="component" value="Unassembled WGS sequence"/>
</dbReference>
<organism evidence="5 6">
    <name type="scientific">Ramlibacter henchirensis</name>
    <dbReference type="NCBI Taxonomy" id="204072"/>
    <lineage>
        <taxon>Bacteria</taxon>
        <taxon>Pseudomonadati</taxon>
        <taxon>Pseudomonadota</taxon>
        <taxon>Betaproteobacteria</taxon>
        <taxon>Burkholderiales</taxon>
        <taxon>Comamonadaceae</taxon>
        <taxon>Ramlibacter</taxon>
    </lineage>
</organism>
<dbReference type="GO" id="GO:0016787">
    <property type="term" value="F:hydrolase activity"/>
    <property type="evidence" value="ECO:0007669"/>
    <property type="project" value="UniProtKB-KW"/>
</dbReference>
<keyword evidence="6" id="KW-1185">Reference proteome</keyword>
<evidence type="ECO:0000256" key="3">
    <source>
        <dbReference type="ARBA" id="ARBA00023315"/>
    </source>
</evidence>
<proteinExistence type="predicted"/>
<dbReference type="InterPro" id="IPR000182">
    <property type="entry name" value="GNAT_dom"/>
</dbReference>
<dbReference type="InterPro" id="IPR006684">
    <property type="entry name" value="YbgC/YbaW"/>
</dbReference>
<feature type="domain" description="N-acetyltransferase" evidence="4">
    <location>
        <begin position="144"/>
        <end position="286"/>
    </location>
</feature>